<dbReference type="EMBL" id="CP032819">
    <property type="protein sequence ID" value="AZS28135.1"/>
    <property type="molecule type" value="Genomic_DNA"/>
</dbReference>
<proteinExistence type="predicted"/>
<evidence type="ECO:0000256" key="1">
    <source>
        <dbReference type="SAM" id="SignalP"/>
    </source>
</evidence>
<feature type="signal peptide" evidence="1">
    <location>
        <begin position="1"/>
        <end position="23"/>
    </location>
</feature>
<dbReference type="KEGG" id="buy:D8S85_00265"/>
<feature type="chain" id="PRO_5019207885" description="Lipoprotein" evidence="1">
    <location>
        <begin position="24"/>
        <end position="175"/>
    </location>
</feature>
<protein>
    <recommendedName>
        <fullName evidence="4">Lipoprotein</fullName>
    </recommendedName>
</protein>
<name>A0A3S9VNN3_9BACT</name>
<keyword evidence="3" id="KW-1185">Reference proteome</keyword>
<dbReference type="RefSeq" id="WP_127074659.1">
    <property type="nucleotide sequence ID" value="NZ_CP032819.1"/>
</dbReference>
<sequence>MMKYLYYLSLALFCIACSPKAPTDEQLEDLCRNAAFAINNLKEGDKGKAFQEVVTKNAQNYDIQKISPSQVELLFDAGGVSLDSYLREWLAPILETQSKQSGEAGALASYYRWKYVLTTRFEEMAAKEAELYKLMLTNASIGGVLSGNEKILVDVLKGAARVGGTLGWSPVFWTT</sequence>
<organism evidence="2 3">
    <name type="scientific">Butyricimonas faecalis</name>
    <dbReference type="NCBI Taxonomy" id="2093856"/>
    <lineage>
        <taxon>Bacteria</taxon>
        <taxon>Pseudomonadati</taxon>
        <taxon>Bacteroidota</taxon>
        <taxon>Bacteroidia</taxon>
        <taxon>Bacteroidales</taxon>
        <taxon>Odoribacteraceae</taxon>
        <taxon>Butyricimonas</taxon>
    </lineage>
</organism>
<accession>A0A3S9VNN3</accession>
<dbReference type="Proteomes" id="UP000270673">
    <property type="component" value="Chromosome"/>
</dbReference>
<dbReference type="AlphaFoldDB" id="A0A3S9VNN3"/>
<reference evidence="2 3" key="1">
    <citation type="submission" date="2018-10" db="EMBL/GenBank/DDBJ databases">
        <title>Butyricimonas faecalis sp. nov., isolated from human faeces and emended description of the genus Butyricimonas.</title>
        <authorList>
            <person name="Le Roy T."/>
            <person name="Van der Smissen P."/>
            <person name="Paquot A."/>
            <person name="Delzenne N."/>
            <person name="Muccioli G."/>
            <person name="Collet J.-F."/>
            <person name="Cani P.D."/>
        </authorList>
    </citation>
    <scope>NUCLEOTIDE SEQUENCE [LARGE SCALE GENOMIC DNA]</scope>
    <source>
        <strain evidence="2 3">H184</strain>
    </source>
</reference>
<gene>
    <name evidence="2" type="ORF">D8S85_00265</name>
</gene>
<evidence type="ECO:0008006" key="4">
    <source>
        <dbReference type="Google" id="ProtNLM"/>
    </source>
</evidence>
<evidence type="ECO:0000313" key="2">
    <source>
        <dbReference type="EMBL" id="AZS28135.1"/>
    </source>
</evidence>
<keyword evidence="1" id="KW-0732">Signal</keyword>
<evidence type="ECO:0000313" key="3">
    <source>
        <dbReference type="Proteomes" id="UP000270673"/>
    </source>
</evidence>